<organism evidence="1 2">
    <name type="scientific">Spinacia oleracea</name>
    <name type="common">Spinach</name>
    <dbReference type="NCBI Taxonomy" id="3562"/>
    <lineage>
        <taxon>Eukaryota</taxon>
        <taxon>Viridiplantae</taxon>
        <taxon>Streptophyta</taxon>
        <taxon>Embryophyta</taxon>
        <taxon>Tracheophyta</taxon>
        <taxon>Spermatophyta</taxon>
        <taxon>Magnoliopsida</taxon>
        <taxon>eudicotyledons</taxon>
        <taxon>Gunneridae</taxon>
        <taxon>Pentapetalae</taxon>
        <taxon>Caryophyllales</taxon>
        <taxon>Chenopodiaceae</taxon>
        <taxon>Chenopodioideae</taxon>
        <taxon>Anserineae</taxon>
        <taxon>Spinacia</taxon>
    </lineage>
</organism>
<reference evidence="2" key="2">
    <citation type="submission" date="2025-08" db="UniProtKB">
        <authorList>
            <consortium name="RefSeq"/>
        </authorList>
    </citation>
    <scope>IDENTIFICATION</scope>
    <source>
        <tissue evidence="2">Leaf</tissue>
    </source>
</reference>
<sequence>MEELLQMEDAINTQDDEDVPENEVWYFSNSDDDIDAYNDACIELNDHETYGIPMHDTNTQIGQNSSNKKPFLTNHMRQQMAIQLFAEATGKTIPWVYRICAKAKNQRAEGKDVIVNHEKYKCGRKPLIANDEEEVLLSVPLKQRTTMKSFASALGVSPSTIYRLLKRGILWSHTNSIQSKLTPMHKTFRLKFVLTKILPRTVNSLPRFENLYNMVHIDEKWFFMSRVTQRFYLLPEEEDPYRATTGDILWDGKLGIFPFIDEVATQRSSKNRDKGIVETKPKQSITRETIRSMILDEVKPTIRAKWPRGACKTIWIQQDNARPHIEVDDPQFLEEAKKDGFDMHLICQPPQSPDLNILDLGFFRAIQSIQHQEFPVSVEELIESVIKSYNNYDPNIINMTWLHSMYVMEEILKVKGGNNYKSPHKGKKRLQRLGVLPTYVEVPNELVQDTVHFLNAGIIEGGQSSNAHMV</sequence>
<dbReference type="Gene3D" id="3.30.420.10">
    <property type="entry name" value="Ribonuclease H-like superfamily/Ribonuclease H"/>
    <property type="match status" value="1"/>
</dbReference>
<evidence type="ECO:0008006" key="3">
    <source>
        <dbReference type="Google" id="ProtNLM"/>
    </source>
</evidence>
<gene>
    <name evidence="2" type="primary">LOC110790786</name>
</gene>
<reference evidence="1" key="1">
    <citation type="journal article" date="2021" name="Nat. Commun.">
        <title>Genomic analyses provide insights into spinach domestication and the genetic basis of agronomic traits.</title>
        <authorList>
            <person name="Cai X."/>
            <person name="Sun X."/>
            <person name="Xu C."/>
            <person name="Sun H."/>
            <person name="Wang X."/>
            <person name="Ge C."/>
            <person name="Zhang Z."/>
            <person name="Wang Q."/>
            <person name="Fei Z."/>
            <person name="Jiao C."/>
            <person name="Wang Q."/>
        </authorList>
    </citation>
    <scope>NUCLEOTIDE SEQUENCE [LARGE SCALE GENOMIC DNA]</scope>
    <source>
        <strain evidence="1">cv. Varoflay</strain>
    </source>
</reference>
<name>A0ABM3RHH3_SPIOL</name>
<keyword evidence="1" id="KW-1185">Reference proteome</keyword>
<dbReference type="PANTHER" id="PTHR47169">
    <property type="entry name" value="OS01G0541250 PROTEIN"/>
    <property type="match status" value="1"/>
</dbReference>
<evidence type="ECO:0000313" key="1">
    <source>
        <dbReference type="Proteomes" id="UP000813463"/>
    </source>
</evidence>
<proteinExistence type="predicted"/>
<dbReference type="PANTHER" id="PTHR47169:SF2">
    <property type="entry name" value="OS01G0541250 PROTEIN"/>
    <property type="match status" value="1"/>
</dbReference>
<accession>A0ABM3RHH3</accession>
<dbReference type="InterPro" id="IPR036397">
    <property type="entry name" value="RNaseH_sf"/>
</dbReference>
<dbReference type="Proteomes" id="UP000813463">
    <property type="component" value="Chromosome 3"/>
</dbReference>
<evidence type="ECO:0000313" key="2">
    <source>
        <dbReference type="RefSeq" id="XP_056695070.1"/>
    </source>
</evidence>
<dbReference type="RefSeq" id="XP_056695070.1">
    <property type="nucleotide sequence ID" value="XM_056839092.1"/>
</dbReference>
<protein>
    <recommendedName>
        <fullName evidence="3">Mariner transposase</fullName>
    </recommendedName>
</protein>
<dbReference type="GeneID" id="110790786"/>